<name>A0A7S1DMT3_HEMAN</name>
<sequence>MPKEGRAGKNQIRDHKIKQLGALHPNSRKAAQKQGELLHDDKKAMHILTKDLKWKPQLQKFQWFQKAVWMDQKKMYTVEELTALAAEYVTRNDELIADAIHAATIGGGKGKLAPTSSAWQKLKVREAEESDFAAGELVIPDMIYPKVVRAVNDWRTGNVDQMHTIRTGKYGKEGQIPVLYETTKK</sequence>
<dbReference type="PANTHER" id="PTHR13349">
    <property type="entry name" value="TRANSLATION MACHINERY-ASSOCIATED PROTEIN 16"/>
    <property type="match status" value="1"/>
</dbReference>
<dbReference type="Gene3D" id="1.20.1440.170">
    <property type="entry name" value="Translation machinery-associated protein 16-like"/>
    <property type="match status" value="1"/>
</dbReference>
<dbReference type="PANTHER" id="PTHR13349:SF2">
    <property type="entry name" value="TRANSLATION MACHINERY-ASSOCIATED PROTEIN 16"/>
    <property type="match status" value="1"/>
</dbReference>
<proteinExistence type="inferred from homology"/>
<dbReference type="AlphaFoldDB" id="A0A7S1DMT3"/>
<accession>A0A7S1DMT3</accession>
<evidence type="ECO:0008006" key="3">
    <source>
        <dbReference type="Google" id="ProtNLM"/>
    </source>
</evidence>
<dbReference type="GO" id="GO:0005634">
    <property type="term" value="C:nucleus"/>
    <property type="evidence" value="ECO:0007669"/>
    <property type="project" value="TreeGrafter"/>
</dbReference>
<protein>
    <recommendedName>
        <fullName evidence="3">Translation machinery-associated protein 16</fullName>
    </recommendedName>
</protein>
<comment type="similarity">
    <text evidence="1">Belongs to the TMA16 family.</text>
</comment>
<gene>
    <name evidence="2" type="ORF">HAND00432_LOCUS7446</name>
</gene>
<dbReference type="InterPro" id="IPR038356">
    <property type="entry name" value="Tma16_sf"/>
</dbReference>
<evidence type="ECO:0000256" key="1">
    <source>
        <dbReference type="ARBA" id="ARBA00034127"/>
    </source>
</evidence>
<dbReference type="InterPro" id="IPR021346">
    <property type="entry name" value="Tma16"/>
</dbReference>
<reference evidence="2" key="1">
    <citation type="submission" date="2021-01" db="EMBL/GenBank/DDBJ databases">
        <authorList>
            <person name="Corre E."/>
            <person name="Pelletier E."/>
            <person name="Niang G."/>
            <person name="Scheremetjew M."/>
            <person name="Finn R."/>
            <person name="Kale V."/>
            <person name="Holt S."/>
            <person name="Cochrane G."/>
            <person name="Meng A."/>
            <person name="Brown T."/>
            <person name="Cohen L."/>
        </authorList>
    </citation>
    <scope>NUCLEOTIDE SEQUENCE</scope>
    <source>
        <strain evidence="2">CCMP644</strain>
    </source>
</reference>
<dbReference type="EMBL" id="HBFX01012540">
    <property type="protein sequence ID" value="CAD8952909.1"/>
    <property type="molecule type" value="Transcribed_RNA"/>
</dbReference>
<dbReference type="Pfam" id="PF11176">
    <property type="entry name" value="Tma16"/>
    <property type="match status" value="1"/>
</dbReference>
<organism evidence="2">
    <name type="scientific">Hemiselmis andersenii</name>
    <name type="common">Cryptophyte alga</name>
    <dbReference type="NCBI Taxonomy" id="464988"/>
    <lineage>
        <taxon>Eukaryota</taxon>
        <taxon>Cryptophyceae</taxon>
        <taxon>Cryptomonadales</taxon>
        <taxon>Hemiselmidaceae</taxon>
        <taxon>Hemiselmis</taxon>
    </lineage>
</organism>
<evidence type="ECO:0000313" key="2">
    <source>
        <dbReference type="EMBL" id="CAD8952909.1"/>
    </source>
</evidence>